<feature type="region of interest" description="Disordered" evidence="1">
    <location>
        <begin position="1"/>
        <end position="26"/>
    </location>
</feature>
<evidence type="ECO:0000259" key="2">
    <source>
        <dbReference type="Pfam" id="PF07727"/>
    </source>
</evidence>
<dbReference type="AlphaFoldDB" id="A0A9Q3GNH1"/>
<dbReference type="OrthoDB" id="422839at2759"/>
<gene>
    <name evidence="3" type="ORF">O181_013813</name>
</gene>
<evidence type="ECO:0000313" key="4">
    <source>
        <dbReference type="Proteomes" id="UP000765509"/>
    </source>
</evidence>
<dbReference type="InterPro" id="IPR013103">
    <property type="entry name" value="RVT_2"/>
</dbReference>
<evidence type="ECO:0000313" key="3">
    <source>
        <dbReference type="EMBL" id="MBW0474098.1"/>
    </source>
</evidence>
<name>A0A9Q3GNH1_9BASI</name>
<dbReference type="EMBL" id="AVOT02003632">
    <property type="protein sequence ID" value="MBW0474098.1"/>
    <property type="molecule type" value="Genomic_DNA"/>
</dbReference>
<comment type="caution">
    <text evidence="3">The sequence shown here is derived from an EMBL/GenBank/DDBJ whole genome shotgun (WGS) entry which is preliminary data.</text>
</comment>
<organism evidence="3 4">
    <name type="scientific">Austropuccinia psidii MF-1</name>
    <dbReference type="NCBI Taxonomy" id="1389203"/>
    <lineage>
        <taxon>Eukaryota</taxon>
        <taxon>Fungi</taxon>
        <taxon>Dikarya</taxon>
        <taxon>Basidiomycota</taxon>
        <taxon>Pucciniomycotina</taxon>
        <taxon>Pucciniomycetes</taxon>
        <taxon>Pucciniales</taxon>
        <taxon>Sphaerophragmiaceae</taxon>
        <taxon>Austropuccinia</taxon>
    </lineage>
</organism>
<evidence type="ECO:0000256" key="1">
    <source>
        <dbReference type="SAM" id="MobiDB-lite"/>
    </source>
</evidence>
<sequence>MTNAQEGPSDVGEETPCPNEPAPQKRIKITEPRRPTLTYSEINNNNILPNWRRANTYIIQAINAPKTYKGALKSVNKDLGVSSINKELGNMHKLGFWNVVKRQGNFKLIGTTWVFKIKINSANNTKEYKVKLCMQDFSQTLGIDFHKTYSPMGRLNSLHTLIAYAPANNLQFHRINVRSVFLKAPLSEEAYLSIPQGLKLNQHKCFLKLKKAIYGLRHRWHGNNA</sequence>
<proteinExistence type="predicted"/>
<dbReference type="Proteomes" id="UP000765509">
    <property type="component" value="Unassembled WGS sequence"/>
</dbReference>
<accession>A0A9Q3GNH1</accession>
<feature type="domain" description="Reverse transcriptase Ty1/copia-type" evidence="2">
    <location>
        <begin position="97"/>
        <end position="218"/>
    </location>
</feature>
<dbReference type="Pfam" id="PF07727">
    <property type="entry name" value="RVT_2"/>
    <property type="match status" value="1"/>
</dbReference>
<protein>
    <recommendedName>
        <fullName evidence="2">Reverse transcriptase Ty1/copia-type domain-containing protein</fullName>
    </recommendedName>
</protein>
<keyword evidence="4" id="KW-1185">Reference proteome</keyword>
<reference evidence="3" key="1">
    <citation type="submission" date="2021-03" db="EMBL/GenBank/DDBJ databases">
        <title>Draft genome sequence of rust myrtle Austropuccinia psidii MF-1, a brazilian biotype.</title>
        <authorList>
            <person name="Quecine M.C."/>
            <person name="Pachon D.M.R."/>
            <person name="Bonatelli M.L."/>
            <person name="Correr F.H."/>
            <person name="Franceschini L.M."/>
            <person name="Leite T.F."/>
            <person name="Margarido G.R.A."/>
            <person name="Almeida C.A."/>
            <person name="Ferrarezi J.A."/>
            <person name="Labate C.A."/>
        </authorList>
    </citation>
    <scope>NUCLEOTIDE SEQUENCE</scope>
    <source>
        <strain evidence="3">MF-1</strain>
    </source>
</reference>